<dbReference type="PANTHER" id="PTHR12187">
    <property type="entry name" value="AGAP000124-PA"/>
    <property type="match status" value="1"/>
</dbReference>
<keyword evidence="5" id="KW-0443">Lipid metabolism</keyword>
<reference evidence="8 9" key="1">
    <citation type="submission" date="2022-12" db="EMBL/GenBank/DDBJ databases">
        <title>Chromosome-level genome of Tegillarca granosa.</title>
        <authorList>
            <person name="Kim J."/>
        </authorList>
    </citation>
    <scope>NUCLEOTIDE SEQUENCE [LARGE SCALE GENOMIC DNA]</scope>
    <source>
        <strain evidence="8">Teg-2019</strain>
        <tissue evidence="8">Adductor muscle</tissue>
    </source>
</reference>
<evidence type="ECO:0000313" key="8">
    <source>
        <dbReference type="EMBL" id="KAJ8298356.1"/>
    </source>
</evidence>
<dbReference type="InterPro" id="IPR011993">
    <property type="entry name" value="PH-like_dom_sf"/>
</dbReference>
<comment type="similarity">
    <text evidence="2">Belongs to the inositol 3,4-bisphosphate 4-phosphatase family.</text>
</comment>
<dbReference type="InterPro" id="IPR001849">
    <property type="entry name" value="PH_domain"/>
</dbReference>
<dbReference type="InterPro" id="IPR039034">
    <property type="entry name" value="INPP4"/>
</dbReference>
<feature type="domain" description="PH" evidence="6">
    <location>
        <begin position="18"/>
        <end position="121"/>
    </location>
</feature>
<dbReference type="Gene3D" id="2.60.40.150">
    <property type="entry name" value="C2 domain"/>
    <property type="match status" value="1"/>
</dbReference>
<dbReference type="EC" id="3.1.3.66" evidence="3"/>
<evidence type="ECO:0000256" key="3">
    <source>
        <dbReference type="ARBA" id="ARBA00013037"/>
    </source>
</evidence>
<evidence type="ECO:0000259" key="7">
    <source>
        <dbReference type="PROSITE" id="PS50004"/>
    </source>
</evidence>
<gene>
    <name evidence="8" type="ORF">KUTeg_024887</name>
</gene>
<keyword evidence="4" id="KW-0378">Hydrolase</keyword>
<keyword evidence="9" id="KW-1185">Reference proteome</keyword>
<dbReference type="SUPFAM" id="SSF49562">
    <property type="entry name" value="C2 domain (Calcium/lipid-binding domain, CaLB)"/>
    <property type="match status" value="1"/>
</dbReference>
<dbReference type="PROSITE" id="PS50004">
    <property type="entry name" value="C2"/>
    <property type="match status" value="1"/>
</dbReference>
<dbReference type="InterPro" id="IPR000008">
    <property type="entry name" value="C2_dom"/>
</dbReference>
<dbReference type="SUPFAM" id="SSF50729">
    <property type="entry name" value="PH domain-like"/>
    <property type="match status" value="1"/>
</dbReference>
<organism evidence="8 9">
    <name type="scientific">Tegillarca granosa</name>
    <name type="common">Malaysian cockle</name>
    <name type="synonym">Anadara granosa</name>
    <dbReference type="NCBI Taxonomy" id="220873"/>
    <lineage>
        <taxon>Eukaryota</taxon>
        <taxon>Metazoa</taxon>
        <taxon>Spiralia</taxon>
        <taxon>Lophotrochozoa</taxon>
        <taxon>Mollusca</taxon>
        <taxon>Bivalvia</taxon>
        <taxon>Autobranchia</taxon>
        <taxon>Pteriomorphia</taxon>
        <taxon>Arcoida</taxon>
        <taxon>Arcoidea</taxon>
        <taxon>Arcidae</taxon>
        <taxon>Tegillarca</taxon>
    </lineage>
</organism>
<sequence length="437" mass="50182">MRFNHKELCQLAQQTSENFVKEGCLMMRDKQDGLFKKGEIFVERYFRLRGNLLFYFKSKEMKSDPIGVLVLERCTIELMVDDEKGNSFMIVYEGDDYAYKFAAKDEEERDCWIQALHIASYECLKMQLQSLREQLQARTGRDPISQTMPTETDLEFEIGAGNTEEDPAIEVSLSCENLPNDSTGNPPNPFVALYTIIPPAQTTWIQHNHTEVSEKNNSPVFLKTVGFGDMTNGVDTCTRVKLTVYNVKERMTGTMSQIGQGIMTLQDVLTAKDMTLKIKLQGPDPLDCGHITVKAWLNDANLAICELRNGKVVTEDESLSPKAMRRRSKRVDTLRPMYNNIVTRTFRFDTTNDGVKLLVHEYMGESKFTFDIPAQLLKLWIDEERNNISQLQELGQISSEIQSACQEAQDYCMTRETLYSQQIKHITSYKGDWETYF</sequence>
<evidence type="ECO:0000256" key="5">
    <source>
        <dbReference type="ARBA" id="ARBA00023098"/>
    </source>
</evidence>
<comment type="caution">
    <text evidence="8">The sequence shown here is derived from an EMBL/GenBank/DDBJ whole genome shotgun (WGS) entry which is preliminary data.</text>
</comment>
<dbReference type="PANTHER" id="PTHR12187:SF11">
    <property type="entry name" value="PHOSPHATIDYLINOSITOL-3,4-BISPHOSPHATE 4-PHOSPHATASE"/>
    <property type="match status" value="1"/>
</dbReference>
<dbReference type="SMART" id="SM00233">
    <property type="entry name" value="PH"/>
    <property type="match status" value="1"/>
</dbReference>
<dbReference type="EMBL" id="JARBDR010000923">
    <property type="protein sequence ID" value="KAJ8298356.1"/>
    <property type="molecule type" value="Genomic_DNA"/>
</dbReference>
<comment type="pathway">
    <text evidence="1">Signal transduction; phosphatidylinositol signaling pathway.</text>
</comment>
<feature type="domain" description="C2" evidence="7">
    <location>
        <begin position="138"/>
        <end position="278"/>
    </location>
</feature>
<evidence type="ECO:0000259" key="6">
    <source>
        <dbReference type="PROSITE" id="PS50003"/>
    </source>
</evidence>
<evidence type="ECO:0000313" key="9">
    <source>
        <dbReference type="Proteomes" id="UP001217089"/>
    </source>
</evidence>
<dbReference type="InterPro" id="IPR035892">
    <property type="entry name" value="C2_domain_sf"/>
</dbReference>
<dbReference type="Gene3D" id="2.30.29.30">
    <property type="entry name" value="Pleckstrin-homology domain (PH domain)/Phosphotyrosine-binding domain (PTB)"/>
    <property type="match status" value="1"/>
</dbReference>
<name>A0ABQ9DYP0_TEGGR</name>
<accession>A0ABQ9DYP0</accession>
<dbReference type="Pfam" id="PF00168">
    <property type="entry name" value="C2"/>
    <property type="match status" value="1"/>
</dbReference>
<evidence type="ECO:0000256" key="1">
    <source>
        <dbReference type="ARBA" id="ARBA00004847"/>
    </source>
</evidence>
<protein>
    <recommendedName>
        <fullName evidence="3">phosphatidylinositol-3,4-bisphosphate 4-phosphatase</fullName>
        <ecNumber evidence="3">3.1.3.66</ecNumber>
    </recommendedName>
</protein>
<proteinExistence type="inferred from homology"/>
<evidence type="ECO:0000256" key="4">
    <source>
        <dbReference type="ARBA" id="ARBA00022801"/>
    </source>
</evidence>
<evidence type="ECO:0000256" key="2">
    <source>
        <dbReference type="ARBA" id="ARBA00006306"/>
    </source>
</evidence>
<dbReference type="PROSITE" id="PS50003">
    <property type="entry name" value="PH_DOMAIN"/>
    <property type="match status" value="1"/>
</dbReference>
<dbReference type="Pfam" id="PF00169">
    <property type="entry name" value="PH"/>
    <property type="match status" value="1"/>
</dbReference>
<dbReference type="Proteomes" id="UP001217089">
    <property type="component" value="Unassembled WGS sequence"/>
</dbReference>